<proteinExistence type="predicted"/>
<dbReference type="Proteomes" id="UP001519342">
    <property type="component" value="Unassembled WGS sequence"/>
</dbReference>
<dbReference type="EMBL" id="JAGGKS010000001">
    <property type="protein sequence ID" value="MBP1924581.1"/>
    <property type="molecule type" value="Genomic_DNA"/>
</dbReference>
<comment type="caution">
    <text evidence="1">The sequence shown here is derived from an EMBL/GenBank/DDBJ whole genome shotgun (WGS) entry which is preliminary data.</text>
</comment>
<protein>
    <submittedName>
        <fullName evidence="1">Uncharacterized protein</fullName>
    </submittedName>
</protein>
<accession>A0ABS4GA65</accession>
<reference evidence="1 2" key="1">
    <citation type="submission" date="2021-03" db="EMBL/GenBank/DDBJ databases">
        <title>Genomic Encyclopedia of Type Strains, Phase IV (KMG-IV): sequencing the most valuable type-strain genomes for metagenomic binning, comparative biology and taxonomic classification.</title>
        <authorList>
            <person name="Goeker M."/>
        </authorList>
    </citation>
    <scope>NUCLEOTIDE SEQUENCE [LARGE SCALE GENOMIC DNA]</scope>
    <source>
        <strain evidence="1 2">DSM 24004</strain>
    </source>
</reference>
<evidence type="ECO:0000313" key="2">
    <source>
        <dbReference type="Proteomes" id="UP001519342"/>
    </source>
</evidence>
<gene>
    <name evidence="1" type="ORF">J2Z76_000434</name>
</gene>
<sequence length="126" mass="14498">MRKAINIEVSNNNVVRVLSIADEAVIENNPTCLSYFIIEDYVEPPTLNNPLSVNYPMYDKINKVFMWIRIQYQNTVTDELLQIENLKVANQLLQTELNTTKEELVLANVNINMLIELQADMLRGAI</sequence>
<organism evidence="1 2">
    <name type="scientific">Sedimentibacter acidaminivorans</name>
    <dbReference type="NCBI Taxonomy" id="913099"/>
    <lineage>
        <taxon>Bacteria</taxon>
        <taxon>Bacillati</taxon>
        <taxon>Bacillota</taxon>
        <taxon>Tissierellia</taxon>
        <taxon>Sedimentibacter</taxon>
    </lineage>
</organism>
<evidence type="ECO:0000313" key="1">
    <source>
        <dbReference type="EMBL" id="MBP1924581.1"/>
    </source>
</evidence>
<dbReference type="RefSeq" id="WP_209510331.1">
    <property type="nucleotide sequence ID" value="NZ_JAGGKS010000001.1"/>
</dbReference>
<name>A0ABS4GA65_9FIRM</name>
<keyword evidence="2" id="KW-1185">Reference proteome</keyword>